<gene>
    <name evidence="1" type="ORF">RCOM_0333250</name>
</gene>
<evidence type="ECO:0000313" key="2">
    <source>
        <dbReference type="Proteomes" id="UP000008311"/>
    </source>
</evidence>
<organism evidence="1 2">
    <name type="scientific">Ricinus communis</name>
    <name type="common">Castor bean</name>
    <dbReference type="NCBI Taxonomy" id="3988"/>
    <lineage>
        <taxon>Eukaryota</taxon>
        <taxon>Viridiplantae</taxon>
        <taxon>Streptophyta</taxon>
        <taxon>Embryophyta</taxon>
        <taxon>Tracheophyta</taxon>
        <taxon>Spermatophyta</taxon>
        <taxon>Magnoliopsida</taxon>
        <taxon>eudicotyledons</taxon>
        <taxon>Gunneridae</taxon>
        <taxon>Pentapetalae</taxon>
        <taxon>rosids</taxon>
        <taxon>fabids</taxon>
        <taxon>Malpighiales</taxon>
        <taxon>Euphorbiaceae</taxon>
        <taxon>Acalyphoideae</taxon>
        <taxon>Acalypheae</taxon>
        <taxon>Ricinus</taxon>
    </lineage>
</organism>
<keyword evidence="2" id="KW-1185">Reference proteome</keyword>
<reference evidence="2" key="1">
    <citation type="journal article" date="2010" name="Nat. Biotechnol.">
        <title>Draft genome sequence of the oilseed species Ricinus communis.</title>
        <authorList>
            <person name="Chan A.P."/>
            <person name="Crabtree J."/>
            <person name="Zhao Q."/>
            <person name="Lorenzi H."/>
            <person name="Orvis J."/>
            <person name="Puiu D."/>
            <person name="Melake-Berhan A."/>
            <person name="Jones K.M."/>
            <person name="Redman J."/>
            <person name="Chen G."/>
            <person name="Cahoon E.B."/>
            <person name="Gedil M."/>
            <person name="Stanke M."/>
            <person name="Haas B.J."/>
            <person name="Wortman J.R."/>
            <person name="Fraser-Liggett C.M."/>
            <person name="Ravel J."/>
            <person name="Rabinowicz P.D."/>
        </authorList>
    </citation>
    <scope>NUCLEOTIDE SEQUENCE [LARGE SCALE GENOMIC DNA]</scope>
    <source>
        <strain evidence="2">cv. Hale</strain>
    </source>
</reference>
<dbReference type="Proteomes" id="UP000008311">
    <property type="component" value="Unassembled WGS sequence"/>
</dbReference>
<evidence type="ECO:0000313" key="1">
    <source>
        <dbReference type="EMBL" id="EEF28566.1"/>
    </source>
</evidence>
<dbReference type="EMBL" id="EQ974602">
    <property type="protein sequence ID" value="EEF28566.1"/>
    <property type="molecule type" value="Genomic_DNA"/>
</dbReference>
<protein>
    <submittedName>
        <fullName evidence="1">Uncharacterized protein</fullName>
    </submittedName>
</protein>
<dbReference type="AlphaFoldDB" id="B9T6E4"/>
<accession>B9T6E4</accession>
<sequence length="53" mass="5269">MPNRFSLVSRPLSVSMVSRPKKGAALVAAPGVGGVVGIGGDVWFPGKASGSDT</sequence>
<proteinExistence type="predicted"/>
<name>B9T6E4_RICCO</name>
<dbReference type="InParanoid" id="B9T6E4"/>